<reference evidence="1 2" key="1">
    <citation type="submission" date="2020-04" db="EMBL/GenBank/DDBJ databases">
        <authorList>
            <person name="Klaysubun C."/>
            <person name="Duangmal K."/>
            <person name="Lipun K."/>
        </authorList>
    </citation>
    <scope>NUCLEOTIDE SEQUENCE [LARGE SCALE GENOMIC DNA]</scope>
    <source>
        <strain evidence="1 2">DSM 45300</strain>
    </source>
</reference>
<accession>A0A848DNF4</accession>
<dbReference type="Pfam" id="PF04314">
    <property type="entry name" value="PCuAC"/>
    <property type="match status" value="1"/>
</dbReference>
<name>A0A848DNF4_9PSEU</name>
<dbReference type="AlphaFoldDB" id="A0A848DNF4"/>
<evidence type="ECO:0000313" key="2">
    <source>
        <dbReference type="Proteomes" id="UP000586918"/>
    </source>
</evidence>
<dbReference type="InterPro" id="IPR036182">
    <property type="entry name" value="PCuAC_sf"/>
</dbReference>
<organism evidence="1 2">
    <name type="scientific">Pseudonocardia bannensis</name>
    <dbReference type="NCBI Taxonomy" id="630973"/>
    <lineage>
        <taxon>Bacteria</taxon>
        <taxon>Bacillati</taxon>
        <taxon>Actinomycetota</taxon>
        <taxon>Actinomycetes</taxon>
        <taxon>Pseudonocardiales</taxon>
        <taxon>Pseudonocardiaceae</taxon>
        <taxon>Pseudonocardia</taxon>
    </lineage>
</organism>
<dbReference type="SUPFAM" id="SSF110087">
    <property type="entry name" value="DR1885-like metal-binding protein"/>
    <property type="match status" value="1"/>
</dbReference>
<keyword evidence="2" id="KW-1185">Reference proteome</keyword>
<dbReference type="RefSeq" id="WP_169414927.1">
    <property type="nucleotide sequence ID" value="NZ_JAAXKZ010000101.1"/>
</dbReference>
<comment type="caution">
    <text evidence="1">The sequence shown here is derived from an EMBL/GenBank/DDBJ whole genome shotgun (WGS) entry which is preliminary data.</text>
</comment>
<dbReference type="PROSITE" id="PS51257">
    <property type="entry name" value="PROKAR_LIPOPROTEIN"/>
    <property type="match status" value="1"/>
</dbReference>
<sequence length="188" mass="19096">MSRTKRFRPTGAAVLIGAMIGMVGLAGCGAGQISQTSNQTAAVSGANVTVGHIAVRNALIEYPVGVRPAAAVYRRGENAPVQLTIVNESDAADRLLRASSRVAGSVQLAGDGALPGDHVITSGTKLQALPNSHEVQVTLAGLTDEIRPGLSYPVVLTFERAGDVVVDLPVGSPAEARLDEPASGGGGH</sequence>
<dbReference type="EMBL" id="JAAXKZ010000101">
    <property type="protein sequence ID" value="NMH94238.1"/>
    <property type="molecule type" value="Genomic_DNA"/>
</dbReference>
<evidence type="ECO:0000313" key="1">
    <source>
        <dbReference type="EMBL" id="NMH94238.1"/>
    </source>
</evidence>
<dbReference type="InterPro" id="IPR007410">
    <property type="entry name" value="LpqE-like"/>
</dbReference>
<protein>
    <submittedName>
        <fullName evidence="1">Copper chaperone PCu(A)C</fullName>
    </submittedName>
</protein>
<dbReference type="Proteomes" id="UP000586918">
    <property type="component" value="Unassembled WGS sequence"/>
</dbReference>
<gene>
    <name evidence="1" type="ORF">HF519_22185</name>
</gene>
<proteinExistence type="predicted"/>
<dbReference type="Gene3D" id="2.60.40.1890">
    <property type="entry name" value="PCu(A)C copper chaperone"/>
    <property type="match status" value="1"/>
</dbReference>